<evidence type="ECO:0000313" key="7">
    <source>
        <dbReference type="EMBL" id="GAT33769.1"/>
    </source>
</evidence>
<dbReference type="GO" id="GO:0102559">
    <property type="term" value="F:peptide chain release factor N(5)-glutamine methyltransferase activity"/>
    <property type="evidence" value="ECO:0007669"/>
    <property type="project" value="UniProtKB-EC"/>
</dbReference>
<organism evidence="7 8">
    <name type="scientific">Terrimicrobium sacchariphilum</name>
    <dbReference type="NCBI Taxonomy" id="690879"/>
    <lineage>
        <taxon>Bacteria</taxon>
        <taxon>Pseudomonadati</taxon>
        <taxon>Verrucomicrobiota</taxon>
        <taxon>Terrimicrobiia</taxon>
        <taxon>Terrimicrobiales</taxon>
        <taxon>Terrimicrobiaceae</taxon>
        <taxon>Terrimicrobium</taxon>
    </lineage>
</organism>
<comment type="function">
    <text evidence="4">Methylates the class 1 translation termination release factors RF1/PrfA and RF2/PrfB on the glutamine residue of the universally conserved GGQ motif.</text>
</comment>
<dbReference type="PANTHER" id="PTHR18895:SF74">
    <property type="entry name" value="MTRF1L RELEASE FACTOR GLUTAMINE METHYLTRANSFERASE"/>
    <property type="match status" value="1"/>
</dbReference>
<dbReference type="Gene3D" id="3.40.50.150">
    <property type="entry name" value="Vaccinia Virus protein VP39"/>
    <property type="match status" value="1"/>
</dbReference>
<dbReference type="STRING" id="690879.TSACC_22187"/>
<dbReference type="EC" id="2.1.1.297" evidence="4"/>
<dbReference type="OrthoDB" id="9800643at2"/>
<dbReference type="InterPro" id="IPR050320">
    <property type="entry name" value="N5-glutamine_MTase"/>
</dbReference>
<dbReference type="InterPro" id="IPR004556">
    <property type="entry name" value="HemK-like"/>
</dbReference>
<dbReference type="Pfam" id="PF17827">
    <property type="entry name" value="PrmC_N"/>
    <property type="match status" value="1"/>
</dbReference>
<dbReference type="NCBIfam" id="TIGR03534">
    <property type="entry name" value="RF_mod_PrmC"/>
    <property type="match status" value="1"/>
</dbReference>
<keyword evidence="3 4" id="KW-0949">S-adenosyl-L-methionine</keyword>
<protein>
    <recommendedName>
        <fullName evidence="4">Release factor glutamine methyltransferase</fullName>
        <shortName evidence="4">RF MTase</shortName>
        <ecNumber evidence="4">2.1.1.297</ecNumber>
    </recommendedName>
    <alternativeName>
        <fullName evidence="4">N5-glutamine methyltransferase PrmC</fullName>
    </alternativeName>
    <alternativeName>
        <fullName evidence="4">Protein-(glutamine-N5) MTase PrmC</fullName>
    </alternativeName>
    <alternativeName>
        <fullName evidence="4">Protein-glutamine N-methyltransferase PrmC</fullName>
    </alternativeName>
</protein>
<dbReference type="Gene3D" id="1.10.8.10">
    <property type="entry name" value="DNA helicase RuvA subunit, C-terminal domain"/>
    <property type="match status" value="1"/>
</dbReference>
<dbReference type="AlphaFoldDB" id="A0A146G7U3"/>
<sequence>MTVLETLTAAADYLGKHSVESPRLNAEHLLAHTLGKKRLDLYLEFDRPLSDADRAPLRDLVRQRAQGKPLQHLLGTAEFFGHTFLCDERALIPRPETEQLIEFALQYPKPARILDIGTGSGVIAITFALEFPDSEVFATDLHAEALSLARQNAEKLGAKVHFSQADLLPSEGGPFDLIMANLPYIPAGDIPDLQREVQFDPVSALDGGPDGLDIIRRLIATAPAHLIPGGRIGLEIGHDQAALVCELFSGNNYRDITVRPDYQGIERFVFASYG</sequence>
<dbReference type="HAMAP" id="MF_02126">
    <property type="entry name" value="RF_methyltr_PrmC"/>
    <property type="match status" value="1"/>
</dbReference>
<name>A0A146G7U3_TERSA</name>
<dbReference type="GO" id="GO:0032259">
    <property type="term" value="P:methylation"/>
    <property type="evidence" value="ECO:0007669"/>
    <property type="project" value="UniProtKB-KW"/>
</dbReference>
<dbReference type="InterPro" id="IPR019874">
    <property type="entry name" value="RF_methyltr_PrmC"/>
</dbReference>
<dbReference type="InParanoid" id="A0A146G7U3"/>
<comment type="catalytic activity">
    <reaction evidence="4">
        <text>L-glutaminyl-[peptide chain release factor] + S-adenosyl-L-methionine = N(5)-methyl-L-glutaminyl-[peptide chain release factor] + S-adenosyl-L-homocysteine + H(+)</text>
        <dbReference type="Rhea" id="RHEA:42896"/>
        <dbReference type="Rhea" id="RHEA-COMP:10271"/>
        <dbReference type="Rhea" id="RHEA-COMP:10272"/>
        <dbReference type="ChEBI" id="CHEBI:15378"/>
        <dbReference type="ChEBI" id="CHEBI:30011"/>
        <dbReference type="ChEBI" id="CHEBI:57856"/>
        <dbReference type="ChEBI" id="CHEBI:59789"/>
        <dbReference type="ChEBI" id="CHEBI:61891"/>
        <dbReference type="EC" id="2.1.1.297"/>
    </reaction>
</comment>
<dbReference type="InterPro" id="IPR041698">
    <property type="entry name" value="Methyltransf_25"/>
</dbReference>
<comment type="caution">
    <text evidence="7">The sequence shown here is derived from an EMBL/GenBank/DDBJ whole genome shotgun (WGS) entry which is preliminary data.</text>
</comment>
<comment type="caution">
    <text evidence="4">Lacks conserved residue(s) required for the propagation of feature annotation.</text>
</comment>
<dbReference type="Proteomes" id="UP000076023">
    <property type="component" value="Unassembled WGS sequence"/>
</dbReference>
<feature type="binding site" evidence="4">
    <location>
        <position position="181"/>
    </location>
    <ligand>
        <name>S-adenosyl-L-methionine</name>
        <dbReference type="ChEBI" id="CHEBI:59789"/>
    </ligand>
</feature>
<feature type="domain" description="Release factor glutamine methyltransferase N-terminal" evidence="6">
    <location>
        <begin position="5"/>
        <end position="75"/>
    </location>
</feature>
<evidence type="ECO:0000256" key="2">
    <source>
        <dbReference type="ARBA" id="ARBA00022679"/>
    </source>
</evidence>
<keyword evidence="2 4" id="KW-0808">Transferase</keyword>
<keyword evidence="8" id="KW-1185">Reference proteome</keyword>
<dbReference type="SUPFAM" id="SSF53335">
    <property type="entry name" value="S-adenosyl-L-methionine-dependent methyltransferases"/>
    <property type="match status" value="1"/>
</dbReference>
<feature type="binding site" evidence="4">
    <location>
        <begin position="117"/>
        <end position="121"/>
    </location>
    <ligand>
        <name>S-adenosyl-L-methionine</name>
        <dbReference type="ChEBI" id="CHEBI:59789"/>
    </ligand>
</feature>
<feature type="binding site" evidence="4">
    <location>
        <position position="140"/>
    </location>
    <ligand>
        <name>S-adenosyl-L-methionine</name>
        <dbReference type="ChEBI" id="CHEBI:59789"/>
    </ligand>
</feature>
<dbReference type="PANTHER" id="PTHR18895">
    <property type="entry name" value="HEMK METHYLTRANSFERASE"/>
    <property type="match status" value="1"/>
</dbReference>
<dbReference type="RefSeq" id="WP_075079465.1">
    <property type="nucleotide sequence ID" value="NZ_BDCO01000002.1"/>
</dbReference>
<comment type="similarity">
    <text evidence="4">Belongs to the protein N5-glutamine methyltransferase family. PrmC subfamily.</text>
</comment>
<evidence type="ECO:0000256" key="3">
    <source>
        <dbReference type="ARBA" id="ARBA00022691"/>
    </source>
</evidence>
<accession>A0A146G7U3</accession>
<dbReference type="InterPro" id="IPR040758">
    <property type="entry name" value="PrmC_N"/>
</dbReference>
<dbReference type="Pfam" id="PF13649">
    <property type="entry name" value="Methyltransf_25"/>
    <property type="match status" value="1"/>
</dbReference>
<evidence type="ECO:0000256" key="4">
    <source>
        <dbReference type="HAMAP-Rule" id="MF_02126"/>
    </source>
</evidence>
<gene>
    <name evidence="4" type="primary">prmC</name>
    <name evidence="7" type="ORF">TSACC_22187</name>
</gene>
<dbReference type="InterPro" id="IPR029063">
    <property type="entry name" value="SAM-dependent_MTases_sf"/>
</dbReference>
<evidence type="ECO:0000313" key="8">
    <source>
        <dbReference type="Proteomes" id="UP000076023"/>
    </source>
</evidence>
<dbReference type="NCBIfam" id="TIGR00536">
    <property type="entry name" value="hemK_fam"/>
    <property type="match status" value="1"/>
</dbReference>
<reference evidence="8" key="1">
    <citation type="journal article" date="2017" name="Genome Announc.">
        <title>Draft Genome Sequence of Terrimicrobium sacchariphilum NM-5T, a Facultative Anaerobic Soil Bacterium of the Class Spartobacteria.</title>
        <authorList>
            <person name="Qiu Y.L."/>
            <person name="Tourlousse D.M."/>
            <person name="Matsuura N."/>
            <person name="Ohashi A."/>
            <person name="Sekiguchi Y."/>
        </authorList>
    </citation>
    <scope>NUCLEOTIDE SEQUENCE [LARGE SCALE GENOMIC DNA]</scope>
    <source>
        <strain evidence="8">NM-5</strain>
    </source>
</reference>
<evidence type="ECO:0000256" key="1">
    <source>
        <dbReference type="ARBA" id="ARBA00022603"/>
    </source>
</evidence>
<evidence type="ECO:0000259" key="5">
    <source>
        <dbReference type="Pfam" id="PF13649"/>
    </source>
</evidence>
<feature type="domain" description="Methyltransferase" evidence="5">
    <location>
        <begin position="113"/>
        <end position="197"/>
    </location>
</feature>
<keyword evidence="1 4" id="KW-0489">Methyltransferase</keyword>
<dbReference type="FunCoup" id="A0A146G7U3">
    <property type="interactions" value="459"/>
</dbReference>
<evidence type="ECO:0000259" key="6">
    <source>
        <dbReference type="Pfam" id="PF17827"/>
    </source>
</evidence>
<dbReference type="EMBL" id="BDCO01000002">
    <property type="protein sequence ID" value="GAT33769.1"/>
    <property type="molecule type" value="Genomic_DNA"/>
</dbReference>
<dbReference type="CDD" id="cd02440">
    <property type="entry name" value="AdoMet_MTases"/>
    <property type="match status" value="1"/>
</dbReference>
<proteinExistence type="inferred from homology"/>